<evidence type="ECO:0000313" key="10">
    <source>
        <dbReference type="Proteomes" id="UP000288227"/>
    </source>
</evidence>
<dbReference type="Pfam" id="PF01235">
    <property type="entry name" value="Na_Ala_symp"/>
    <property type="match status" value="1"/>
</dbReference>
<comment type="caution">
    <text evidence="9">The sequence shown here is derived from an EMBL/GenBank/DDBJ whole genome shotgun (WGS) entry which is preliminary data.</text>
</comment>
<evidence type="ECO:0000256" key="2">
    <source>
        <dbReference type="ARBA" id="ARBA00009261"/>
    </source>
</evidence>
<dbReference type="Gene3D" id="1.20.1740.10">
    <property type="entry name" value="Amino acid/polyamine transporter I"/>
    <property type="match status" value="1"/>
</dbReference>
<feature type="transmembrane region" description="Helical" evidence="8">
    <location>
        <begin position="265"/>
        <end position="283"/>
    </location>
</feature>
<keyword evidence="3 8" id="KW-0813">Transport</keyword>
<feature type="transmembrane region" description="Helical" evidence="8">
    <location>
        <begin position="94"/>
        <end position="117"/>
    </location>
</feature>
<dbReference type="Proteomes" id="UP000288227">
    <property type="component" value="Unassembled WGS sequence"/>
</dbReference>
<feature type="transmembrane region" description="Helical" evidence="8">
    <location>
        <begin position="225"/>
        <end position="245"/>
    </location>
</feature>
<comment type="subcellular location">
    <subcellularLocation>
        <location evidence="1 8">Cell membrane</location>
        <topology evidence="1 8">Multi-pass membrane protein</topology>
    </subcellularLocation>
</comment>
<dbReference type="EMBL" id="BHXQ01000006">
    <property type="protein sequence ID" value="GCC53150.1"/>
    <property type="molecule type" value="Genomic_DNA"/>
</dbReference>
<dbReference type="GO" id="GO:0005886">
    <property type="term" value="C:plasma membrane"/>
    <property type="evidence" value="ECO:0007669"/>
    <property type="project" value="UniProtKB-SubCell"/>
</dbReference>
<dbReference type="PRINTS" id="PR00175">
    <property type="entry name" value="NAALASMPORT"/>
</dbReference>
<dbReference type="NCBIfam" id="TIGR00835">
    <property type="entry name" value="agcS"/>
    <property type="match status" value="1"/>
</dbReference>
<proteinExistence type="inferred from homology"/>
<feature type="transmembrane region" description="Helical" evidence="8">
    <location>
        <begin position="12"/>
        <end position="30"/>
    </location>
</feature>
<reference evidence="9 10" key="1">
    <citation type="submission" date="2018-11" db="EMBL/GenBank/DDBJ databases">
        <title>Chryseotalea sanarue gen. nov., sp., nov., a member of the family Cytophagaceae, isolated from a brackish lake in Hamamatsu Japan.</title>
        <authorList>
            <person name="Maejima Y."/>
            <person name="Iino T."/>
            <person name="Muraguchi Y."/>
            <person name="Fukuda K."/>
            <person name="Ohkuma M."/>
            <person name="Moriuchi R."/>
            <person name="Dohra H."/>
            <person name="Kimbara K."/>
            <person name="Shintani M."/>
        </authorList>
    </citation>
    <scope>NUCLEOTIDE SEQUENCE [LARGE SCALE GENOMIC DNA]</scope>
    <source>
        <strain evidence="9 10">Ys</strain>
    </source>
</reference>
<feature type="transmembrane region" description="Helical" evidence="8">
    <location>
        <begin position="68"/>
        <end position="88"/>
    </location>
</feature>
<feature type="transmembrane region" description="Helical" evidence="8">
    <location>
        <begin position="194"/>
        <end position="213"/>
    </location>
</feature>
<dbReference type="InterPro" id="IPR001463">
    <property type="entry name" value="Na/Ala_symport"/>
</dbReference>
<evidence type="ECO:0000256" key="7">
    <source>
        <dbReference type="ARBA" id="ARBA00023136"/>
    </source>
</evidence>
<accession>A0A401UE48</accession>
<keyword evidence="8" id="KW-0769">Symport</keyword>
<evidence type="ECO:0000256" key="6">
    <source>
        <dbReference type="ARBA" id="ARBA00022989"/>
    </source>
</evidence>
<dbReference type="PROSITE" id="PS00873">
    <property type="entry name" value="NA_ALANINE_SYMP"/>
    <property type="match status" value="1"/>
</dbReference>
<evidence type="ECO:0000256" key="1">
    <source>
        <dbReference type="ARBA" id="ARBA00004651"/>
    </source>
</evidence>
<dbReference type="PANTHER" id="PTHR30330">
    <property type="entry name" value="AGSS FAMILY TRANSPORTER, SODIUM-ALANINE"/>
    <property type="match status" value="1"/>
</dbReference>
<feature type="transmembrane region" description="Helical" evidence="8">
    <location>
        <begin position="141"/>
        <end position="161"/>
    </location>
</feature>
<feature type="transmembrane region" description="Helical" evidence="8">
    <location>
        <begin position="366"/>
        <end position="386"/>
    </location>
</feature>
<dbReference type="RefSeq" id="WP_127123792.1">
    <property type="nucleotide sequence ID" value="NZ_BHXQ01000006.1"/>
</dbReference>
<gene>
    <name evidence="9" type="ORF">SanaruYs_33930</name>
</gene>
<feature type="transmembrane region" description="Helical" evidence="8">
    <location>
        <begin position="425"/>
        <end position="445"/>
    </location>
</feature>
<keyword evidence="5 8" id="KW-0812">Transmembrane</keyword>
<evidence type="ECO:0000256" key="3">
    <source>
        <dbReference type="ARBA" id="ARBA00022448"/>
    </source>
</evidence>
<comment type="similarity">
    <text evidence="2 8">Belongs to the alanine or glycine:cation symporter (AGCS) (TC 2.A.25) family.</text>
</comment>
<protein>
    <submittedName>
        <fullName evidence="9">Alanine:cation symporter family protein</fullName>
    </submittedName>
</protein>
<dbReference type="GO" id="GO:0005283">
    <property type="term" value="F:amino acid:sodium symporter activity"/>
    <property type="evidence" value="ECO:0007669"/>
    <property type="project" value="InterPro"/>
</dbReference>
<feature type="transmembrane region" description="Helical" evidence="8">
    <location>
        <begin position="402"/>
        <end position="419"/>
    </location>
</feature>
<dbReference type="OrthoDB" id="9804874at2"/>
<dbReference type="PANTHER" id="PTHR30330:SF3">
    <property type="entry name" value="TRANSCRIPTIONAL REGULATOR, LRP FAMILY"/>
    <property type="match status" value="1"/>
</dbReference>
<keyword evidence="10" id="KW-1185">Reference proteome</keyword>
<keyword evidence="7 8" id="KW-0472">Membrane</keyword>
<sequence length="464" mass="49569">MSEFISELATNVWTPVLFLLILGGLFFFFYSGFIQYKYFTHAIAILRGKYDNPNDPGHINAYQALSTALASTVGMGNIAGVAAAISIGGPGALFWMWVTAFVGMSTNFFTSTLSVMYRGKDSEGVIQGGPMYVIKEAMGKAWQPLAVLFSLCVMVGCLPIFQANQLTQVIIDIGITSESAKTASFNFLGFDIGIAKFVIGSVLTIIAGVVIIGGIQRIGSWAGKMVPVMIVVYFLSVLTIILLNIGKVPDYLWLVITDAFAADNYRGEPALGGIVGGLIVAGVRRASFSNEAGIGTAPMALGASKSKEPIREGLVSMLSPMIDTLIVCTLTALAILVTDVWKTSGASGVSLTASAFEMSLGTPGKLLLLLSAFFFAITSLFSYSYYGSKGMSFLFGAKAGHYYNYFYLSTIIVGAVASMTDVMNVIDIAYALMAFPTMLSGFVLAPKVMAEARKYFAKLDAKEF</sequence>
<keyword evidence="6 8" id="KW-1133">Transmembrane helix</keyword>
<organism evidence="9 10">
    <name type="scientific">Chryseotalea sanaruensis</name>
    <dbReference type="NCBI Taxonomy" id="2482724"/>
    <lineage>
        <taxon>Bacteria</taxon>
        <taxon>Pseudomonadati</taxon>
        <taxon>Bacteroidota</taxon>
        <taxon>Cytophagia</taxon>
        <taxon>Cytophagales</taxon>
        <taxon>Chryseotaleaceae</taxon>
        <taxon>Chryseotalea</taxon>
    </lineage>
</organism>
<evidence type="ECO:0000256" key="4">
    <source>
        <dbReference type="ARBA" id="ARBA00022475"/>
    </source>
</evidence>
<name>A0A401UE48_9BACT</name>
<evidence type="ECO:0000313" key="9">
    <source>
        <dbReference type="EMBL" id="GCC53150.1"/>
    </source>
</evidence>
<keyword evidence="4 8" id="KW-1003">Cell membrane</keyword>
<evidence type="ECO:0000256" key="5">
    <source>
        <dbReference type="ARBA" id="ARBA00022692"/>
    </source>
</evidence>
<evidence type="ECO:0000256" key="8">
    <source>
        <dbReference type="RuleBase" id="RU363064"/>
    </source>
</evidence>
<feature type="transmembrane region" description="Helical" evidence="8">
    <location>
        <begin position="314"/>
        <end position="337"/>
    </location>
</feature>
<dbReference type="AlphaFoldDB" id="A0A401UE48"/>